<protein>
    <submittedName>
        <fullName evidence="1">Uncharacterized protein</fullName>
    </submittedName>
</protein>
<dbReference type="Proteomes" id="UP000003936">
    <property type="component" value="Chromosome"/>
</dbReference>
<name>J3TFE9_9ENTR</name>
<evidence type="ECO:0000313" key="2">
    <source>
        <dbReference type="Proteomes" id="UP000003936"/>
    </source>
</evidence>
<dbReference type="AlphaFoldDB" id="J3TFE9"/>
<organism evidence="1 2">
    <name type="scientific">secondary endosymbiont of Ctenarytaina eucalypti</name>
    <dbReference type="NCBI Taxonomy" id="1199245"/>
    <lineage>
        <taxon>Bacteria</taxon>
        <taxon>Pseudomonadati</taxon>
        <taxon>Pseudomonadota</taxon>
        <taxon>Gammaproteobacteria</taxon>
        <taxon>Enterobacterales</taxon>
        <taxon>Enterobacteriaceae</taxon>
        <taxon>aphid secondary symbionts</taxon>
    </lineage>
</organism>
<dbReference type="EMBL" id="CP003546">
    <property type="protein sequence ID" value="AFP84927.1"/>
    <property type="molecule type" value="Genomic_DNA"/>
</dbReference>
<dbReference type="KEGG" id="sect:A359_05350"/>
<sequence precursor="true">MFWSVSHLVPVLALSHVAVAGKLPEMRGWLYRQGP</sequence>
<reference evidence="1 2" key="1">
    <citation type="journal article" date="2012" name="Mol. Biol. Evol.">
        <title>Genome reduction and co-evolution between the primary and secondary bacterial symbionts of psyllids.</title>
        <authorList>
            <person name="Sloan D.B."/>
            <person name="Moran N.A."/>
        </authorList>
    </citation>
    <scope>NUCLEOTIDE SEQUENCE [LARGE SCALE GENOMIC DNA]</scope>
    <source>
        <strain evidence="1">Ceuc_S</strain>
    </source>
</reference>
<keyword evidence="2" id="KW-1185">Reference proteome</keyword>
<accession>J3TFE9</accession>
<dbReference type="HOGENOM" id="CLU_3367224_0_0_6"/>
<gene>
    <name evidence="1" type="ORF">A359_05350</name>
</gene>
<evidence type="ECO:0000313" key="1">
    <source>
        <dbReference type="EMBL" id="AFP84927.1"/>
    </source>
</evidence>
<proteinExistence type="predicted"/>